<accession>A0ABT6KLA0</accession>
<organism evidence="1 2">
    <name type="scientific">Antiquaquibacter oligotrophicus</name>
    <dbReference type="NCBI Taxonomy" id="2880260"/>
    <lineage>
        <taxon>Bacteria</taxon>
        <taxon>Bacillati</taxon>
        <taxon>Actinomycetota</taxon>
        <taxon>Actinomycetes</taxon>
        <taxon>Micrococcales</taxon>
        <taxon>Microbacteriaceae</taxon>
        <taxon>Antiquaquibacter</taxon>
    </lineage>
</organism>
<dbReference type="SUPFAM" id="SSF48371">
    <property type="entry name" value="ARM repeat"/>
    <property type="match status" value="1"/>
</dbReference>
<sequence length="147" mass="16173">MSCIRFNTPAQRAQMKAMAPAMLTAEEAAALHPAPPMTESKIARLRLLAADPNPRIRERAALDYHLPEDVFETLAKDADPEVRACVARNESTPCDVLRSLATDSSERVRGFLAVNFYVPLDAMEVLAADPSPVVRELVRWKSELASA</sequence>
<dbReference type="Gene3D" id="1.25.10.10">
    <property type="entry name" value="Leucine-rich Repeat Variant"/>
    <property type="match status" value="1"/>
</dbReference>
<name>A0ABT6KLA0_9MICO</name>
<evidence type="ECO:0008006" key="3">
    <source>
        <dbReference type="Google" id="ProtNLM"/>
    </source>
</evidence>
<dbReference type="Proteomes" id="UP001160142">
    <property type="component" value="Unassembled WGS sequence"/>
</dbReference>
<dbReference type="RefSeq" id="WP_322133133.1">
    <property type="nucleotide sequence ID" value="NZ_CP085036.1"/>
</dbReference>
<keyword evidence="2" id="KW-1185">Reference proteome</keyword>
<reference evidence="1 2" key="1">
    <citation type="submission" date="2023-04" db="EMBL/GenBank/DDBJ databases">
        <title>Genome Encyclopedia of Bacteria and Archaea VI: Functional Genomics of Type Strains.</title>
        <authorList>
            <person name="Whitman W."/>
        </authorList>
    </citation>
    <scope>NUCLEOTIDE SEQUENCE [LARGE SCALE GENOMIC DNA]</scope>
    <source>
        <strain evidence="1 2">SG_E_30_P1</strain>
    </source>
</reference>
<proteinExistence type="predicted"/>
<evidence type="ECO:0000313" key="1">
    <source>
        <dbReference type="EMBL" id="MDH6180794.1"/>
    </source>
</evidence>
<dbReference type="InterPro" id="IPR011989">
    <property type="entry name" value="ARM-like"/>
</dbReference>
<protein>
    <recommendedName>
        <fullName evidence="3">Leucine rich repeat variant</fullName>
    </recommendedName>
</protein>
<gene>
    <name evidence="1" type="ORF">M2152_000976</name>
</gene>
<dbReference type="EMBL" id="JARXVQ010000001">
    <property type="protein sequence ID" value="MDH6180794.1"/>
    <property type="molecule type" value="Genomic_DNA"/>
</dbReference>
<comment type="caution">
    <text evidence="1">The sequence shown here is derived from an EMBL/GenBank/DDBJ whole genome shotgun (WGS) entry which is preliminary data.</text>
</comment>
<dbReference type="InterPro" id="IPR016024">
    <property type="entry name" value="ARM-type_fold"/>
</dbReference>
<evidence type="ECO:0000313" key="2">
    <source>
        <dbReference type="Proteomes" id="UP001160142"/>
    </source>
</evidence>